<evidence type="ECO:0000259" key="1">
    <source>
        <dbReference type="Pfam" id="PF01636"/>
    </source>
</evidence>
<dbReference type="RefSeq" id="WP_155360019.1">
    <property type="nucleotide sequence ID" value="NZ_BAAAHL010000009.1"/>
</dbReference>
<gene>
    <name evidence="2" type="ORF">Amac_084570</name>
</gene>
<proteinExistence type="predicted"/>
<feature type="domain" description="Aminoglycoside phosphotransferase" evidence="1">
    <location>
        <begin position="31"/>
        <end position="249"/>
    </location>
</feature>
<dbReference type="AlphaFoldDB" id="A0A5M3X1I9"/>
<dbReference type="EMBL" id="BLAE01000065">
    <property type="protein sequence ID" value="GES14860.1"/>
    <property type="molecule type" value="Genomic_DNA"/>
</dbReference>
<name>A0A5M3X1I9_9ACTN</name>
<evidence type="ECO:0000313" key="3">
    <source>
        <dbReference type="Proteomes" id="UP000331127"/>
    </source>
</evidence>
<protein>
    <recommendedName>
        <fullName evidence="1">Aminoglycoside phosphotransferase domain-containing protein</fullName>
    </recommendedName>
</protein>
<organism evidence="2 3">
    <name type="scientific">Acrocarpospora macrocephala</name>
    <dbReference type="NCBI Taxonomy" id="150177"/>
    <lineage>
        <taxon>Bacteria</taxon>
        <taxon>Bacillati</taxon>
        <taxon>Actinomycetota</taxon>
        <taxon>Actinomycetes</taxon>
        <taxon>Streptosporangiales</taxon>
        <taxon>Streptosporangiaceae</taxon>
        <taxon>Acrocarpospora</taxon>
    </lineage>
</organism>
<dbReference type="InterPro" id="IPR002575">
    <property type="entry name" value="Aminoglycoside_PTrfase"/>
</dbReference>
<dbReference type="OrthoDB" id="334783at2"/>
<dbReference type="Proteomes" id="UP000331127">
    <property type="component" value="Unassembled WGS sequence"/>
</dbReference>
<accession>A0A5M3X1I9</accession>
<keyword evidence="3" id="KW-1185">Reference proteome</keyword>
<evidence type="ECO:0000313" key="2">
    <source>
        <dbReference type="EMBL" id="GES14860.1"/>
    </source>
</evidence>
<sequence>MAEPVVAKALRVSGVPAELAGLAAALGIVRLAPLNGGVEFLVFRGTGPDGEDLVVRMPRARTFHTANNVGVEALLLLDQEQRLAEWLAPQGFPVAEVLGRHQTGTGLPVLISRFVASDDGDPDWASVGALLATLHDLPAPEPCPVLQYGMSLPELIAKRLPERFRRLQALQPDLGGLPSPAAIARRLAAVPARHALLHLDVRRQNLLCRGGLVRAVIDWSNALVGDPRMELARMSEYARIPENGLDEALIRKGYAASLSEEGVADCFYRLDAAVMLALVFLSVAPRPDLAPAQTARVTELLTTLGAGWH</sequence>
<comment type="caution">
    <text evidence="2">The sequence shown here is derived from an EMBL/GenBank/DDBJ whole genome shotgun (WGS) entry which is preliminary data.</text>
</comment>
<dbReference type="SUPFAM" id="SSF56112">
    <property type="entry name" value="Protein kinase-like (PK-like)"/>
    <property type="match status" value="1"/>
</dbReference>
<dbReference type="InterPro" id="IPR011009">
    <property type="entry name" value="Kinase-like_dom_sf"/>
</dbReference>
<dbReference type="Pfam" id="PF01636">
    <property type="entry name" value="APH"/>
    <property type="match status" value="1"/>
</dbReference>
<reference evidence="2 3" key="1">
    <citation type="submission" date="2019-10" db="EMBL/GenBank/DDBJ databases">
        <title>Whole genome shotgun sequence of Acrocarpospora macrocephala NBRC 16266.</title>
        <authorList>
            <person name="Ichikawa N."/>
            <person name="Kimura A."/>
            <person name="Kitahashi Y."/>
            <person name="Komaki H."/>
            <person name="Oguchi A."/>
        </authorList>
    </citation>
    <scope>NUCLEOTIDE SEQUENCE [LARGE SCALE GENOMIC DNA]</scope>
    <source>
        <strain evidence="2 3">NBRC 16266</strain>
    </source>
</reference>
<dbReference type="Gene3D" id="3.90.1200.10">
    <property type="match status" value="1"/>
</dbReference>